<dbReference type="AlphaFoldDB" id="R7ZM03"/>
<sequence length="582" mass="63857">MTKMGKPAKRNPLTDEKVEALLEQMTLDEKIGQMTQVRHFDDISLGDIRERFIGSVIHTQGPLPGNDALEWQAKFAAFQKEALSTRLGIPLFFGVDAVHGQNTFEGATIFPHNIGLGAAGNAELVEKAAAITAIEAKATGFQWVFSPCVAIPFNEKWGRVYEAFSESTELTAKLSSASVLGHQGSEEKPGVMATAKHFIGDGATDFGVEGGHTSLNYEEVLAFLLPPYQAAIDEGVGSIMASFNTLGNLSMHAHKAMLTDLLKERLAFDGILVSDWKAYSRFGENDIILAGIDMVMAVDGDLDLFQEGVRKGVQSGDIPLERINDAVRRILRQKFRFGLFDRPYPDKDLIDRIGIPAHRAVARQAVRESLVLLKNENQALPLRKDQKIVVVGEFADNSGLQSGGWTVNWQGTTENYQGATTLLEGIKKFSENMVYYDPDGSAAYPDAEVALIVVGETPYAEFFGDIGGEMDMFQHTLSDAHRGYLRRYAERGIRTVVVLISGRPLVVTDQINQCDAFVAAWLPGSEGDGLAEVLYGQYDFKGKLPHSWPKSEADYSGKYGPNAWDPSADPLFPFGFGLSYQK</sequence>
<reference evidence="9 10" key="1">
    <citation type="submission" date="2013-02" db="EMBL/GenBank/DDBJ databases">
        <title>A novel strain isolated from Lonar lake, Maharashtra, India.</title>
        <authorList>
            <person name="Singh A."/>
        </authorList>
    </citation>
    <scope>NUCLEOTIDE SEQUENCE [LARGE SCALE GENOMIC DNA]</scope>
    <source>
        <strain evidence="9 10">AK24</strain>
    </source>
</reference>
<dbReference type="InterPro" id="IPR017853">
    <property type="entry name" value="GH"/>
</dbReference>
<keyword evidence="10" id="KW-1185">Reference proteome</keyword>
<name>R7ZM03_9BACT</name>
<feature type="domain" description="Glycoside hydrolase family 3 C-terminal" evidence="8">
    <location>
        <begin position="370"/>
        <end position="580"/>
    </location>
</feature>
<dbReference type="GO" id="GO:0009251">
    <property type="term" value="P:glucan catabolic process"/>
    <property type="evidence" value="ECO:0007669"/>
    <property type="project" value="TreeGrafter"/>
</dbReference>
<keyword evidence="6 9" id="KW-0326">Glycosidase</keyword>
<dbReference type="PATRIC" id="fig|1288963.3.peg.4255"/>
<dbReference type="EC" id="3.2.1.21" evidence="3"/>
<keyword evidence="5 9" id="KW-0378">Hydrolase</keyword>
<dbReference type="PANTHER" id="PTHR30620:SF16">
    <property type="entry name" value="LYSOSOMAL BETA GLUCOSIDASE"/>
    <property type="match status" value="1"/>
</dbReference>
<dbReference type="SUPFAM" id="SSF51445">
    <property type="entry name" value="(Trans)glycosidases"/>
    <property type="match status" value="1"/>
</dbReference>
<evidence type="ECO:0000313" key="9">
    <source>
        <dbReference type="EMBL" id="EON75097.1"/>
    </source>
</evidence>
<dbReference type="InterPro" id="IPR001764">
    <property type="entry name" value="Glyco_hydro_3_N"/>
</dbReference>
<dbReference type="RefSeq" id="WP_010856381.1">
    <property type="nucleotide sequence ID" value="NZ_AQHR01000110.1"/>
</dbReference>
<proteinExistence type="inferred from homology"/>
<dbReference type="SUPFAM" id="SSF52279">
    <property type="entry name" value="Beta-D-glucan exohydrolase, C-terminal domain"/>
    <property type="match status" value="1"/>
</dbReference>
<dbReference type="OrthoDB" id="9805821at2"/>
<feature type="domain" description="Glycoside hydrolase family 3 N-terminal" evidence="7">
    <location>
        <begin position="26"/>
        <end position="332"/>
    </location>
</feature>
<gene>
    <name evidence="9" type="ORF">ADIS_4268</name>
</gene>
<dbReference type="GO" id="GO:0008422">
    <property type="term" value="F:beta-glucosidase activity"/>
    <property type="evidence" value="ECO:0007669"/>
    <property type="project" value="UniProtKB-EC"/>
</dbReference>
<dbReference type="Proteomes" id="UP000013909">
    <property type="component" value="Unassembled WGS sequence"/>
</dbReference>
<comment type="caution">
    <text evidence="9">The sequence shown here is derived from an EMBL/GenBank/DDBJ whole genome shotgun (WGS) entry which is preliminary data.</text>
</comment>
<evidence type="ECO:0000259" key="8">
    <source>
        <dbReference type="Pfam" id="PF01915"/>
    </source>
</evidence>
<protein>
    <recommendedName>
        <fullName evidence="3">beta-glucosidase</fullName>
        <ecNumber evidence="3">3.2.1.21</ecNumber>
    </recommendedName>
</protein>
<dbReference type="PRINTS" id="PR00133">
    <property type="entry name" value="GLHYDRLASE3"/>
</dbReference>
<dbReference type="InterPro" id="IPR051915">
    <property type="entry name" value="Cellulose_Degrad_GH3"/>
</dbReference>
<dbReference type="InterPro" id="IPR002772">
    <property type="entry name" value="Glyco_hydro_3_C"/>
</dbReference>
<accession>R7ZM03</accession>
<comment type="similarity">
    <text evidence="2">Belongs to the glycosyl hydrolase 3 family.</text>
</comment>
<keyword evidence="4" id="KW-0732">Signal</keyword>
<dbReference type="Gene3D" id="3.40.50.1700">
    <property type="entry name" value="Glycoside hydrolase family 3 C-terminal domain"/>
    <property type="match status" value="1"/>
</dbReference>
<dbReference type="Gene3D" id="3.20.20.300">
    <property type="entry name" value="Glycoside hydrolase, family 3, N-terminal domain"/>
    <property type="match status" value="1"/>
</dbReference>
<evidence type="ECO:0000259" key="7">
    <source>
        <dbReference type="Pfam" id="PF00933"/>
    </source>
</evidence>
<evidence type="ECO:0000313" key="10">
    <source>
        <dbReference type="Proteomes" id="UP000013909"/>
    </source>
</evidence>
<dbReference type="Pfam" id="PF01915">
    <property type="entry name" value="Glyco_hydro_3_C"/>
    <property type="match status" value="1"/>
</dbReference>
<evidence type="ECO:0000256" key="3">
    <source>
        <dbReference type="ARBA" id="ARBA00012744"/>
    </source>
</evidence>
<dbReference type="Pfam" id="PF00933">
    <property type="entry name" value="Glyco_hydro_3"/>
    <property type="match status" value="1"/>
</dbReference>
<comment type="catalytic activity">
    <reaction evidence="1">
        <text>Hydrolysis of terminal, non-reducing beta-D-glucosyl residues with release of beta-D-glucose.</text>
        <dbReference type="EC" id="3.2.1.21"/>
    </reaction>
</comment>
<evidence type="ECO:0000256" key="1">
    <source>
        <dbReference type="ARBA" id="ARBA00000448"/>
    </source>
</evidence>
<evidence type="ECO:0000256" key="6">
    <source>
        <dbReference type="ARBA" id="ARBA00023295"/>
    </source>
</evidence>
<organism evidence="9 10">
    <name type="scientific">Lunatimonas lonarensis</name>
    <dbReference type="NCBI Taxonomy" id="1232681"/>
    <lineage>
        <taxon>Bacteria</taxon>
        <taxon>Pseudomonadati</taxon>
        <taxon>Bacteroidota</taxon>
        <taxon>Cytophagia</taxon>
        <taxon>Cytophagales</taxon>
        <taxon>Cyclobacteriaceae</taxon>
    </lineage>
</organism>
<dbReference type="InterPro" id="IPR036881">
    <property type="entry name" value="Glyco_hydro_3_C_sf"/>
</dbReference>
<dbReference type="STRING" id="1232681.ADIS_4268"/>
<evidence type="ECO:0000256" key="2">
    <source>
        <dbReference type="ARBA" id="ARBA00005336"/>
    </source>
</evidence>
<dbReference type="PANTHER" id="PTHR30620">
    <property type="entry name" value="PERIPLASMIC BETA-GLUCOSIDASE-RELATED"/>
    <property type="match status" value="1"/>
</dbReference>
<dbReference type="EMBL" id="AQHR01000110">
    <property type="protein sequence ID" value="EON75097.1"/>
    <property type="molecule type" value="Genomic_DNA"/>
</dbReference>
<evidence type="ECO:0000256" key="4">
    <source>
        <dbReference type="ARBA" id="ARBA00022729"/>
    </source>
</evidence>
<dbReference type="InterPro" id="IPR036962">
    <property type="entry name" value="Glyco_hydro_3_N_sf"/>
</dbReference>
<evidence type="ECO:0000256" key="5">
    <source>
        <dbReference type="ARBA" id="ARBA00022801"/>
    </source>
</evidence>